<accession>A0A6C2UAU0</accession>
<evidence type="ECO:0000313" key="2">
    <source>
        <dbReference type="EMBL" id="VGO17019.1"/>
    </source>
</evidence>
<dbReference type="EMBL" id="CAAHFG010000004">
    <property type="protein sequence ID" value="VGO17019.1"/>
    <property type="molecule type" value="Genomic_DNA"/>
</dbReference>
<organism evidence="2 3">
    <name type="scientific">Pontiella desulfatans</name>
    <dbReference type="NCBI Taxonomy" id="2750659"/>
    <lineage>
        <taxon>Bacteria</taxon>
        <taxon>Pseudomonadati</taxon>
        <taxon>Kiritimatiellota</taxon>
        <taxon>Kiritimatiellia</taxon>
        <taxon>Kiritimatiellales</taxon>
        <taxon>Pontiellaceae</taxon>
        <taxon>Pontiella</taxon>
    </lineage>
</organism>
<gene>
    <name evidence="2" type="ORF">PDESU_05613</name>
</gene>
<evidence type="ECO:0008006" key="4">
    <source>
        <dbReference type="Google" id="ProtNLM"/>
    </source>
</evidence>
<dbReference type="Gene3D" id="1.25.40.10">
    <property type="entry name" value="Tetratricopeptide repeat domain"/>
    <property type="match status" value="1"/>
</dbReference>
<dbReference type="Proteomes" id="UP000366872">
    <property type="component" value="Unassembled WGS sequence"/>
</dbReference>
<feature type="signal peptide" evidence="1">
    <location>
        <begin position="1"/>
        <end position="18"/>
    </location>
</feature>
<reference evidence="2 3" key="1">
    <citation type="submission" date="2019-04" db="EMBL/GenBank/DDBJ databases">
        <authorList>
            <person name="Van Vliet M D."/>
        </authorList>
    </citation>
    <scope>NUCLEOTIDE SEQUENCE [LARGE SCALE GENOMIC DNA]</scope>
    <source>
        <strain evidence="2 3">F1</strain>
    </source>
</reference>
<feature type="chain" id="PRO_5025458707" description="Tetratricopeptide repeat protein" evidence="1">
    <location>
        <begin position="19"/>
        <end position="226"/>
    </location>
</feature>
<dbReference type="SUPFAM" id="SSF48452">
    <property type="entry name" value="TPR-like"/>
    <property type="match status" value="1"/>
</dbReference>
<sequence length="226" mass="24738">MRWRNSLLLLLLAGSAEAAYVVTQSGRQINGTQISAAEDGSVTLVTATGQKMTFRKGQYRSASADRPPELAQAERLLLEGQGEKAVPLLEIVKADCRFLAWDQNAILLLANHYYATGQFAQAATEFQRLEKQDADVQAKLREAMVKSGQTGSVLPVLEQDIATGTREAAAQAYLMRGDLKAAQGDTQGARRDWLKVATFFKAQQELAKTAEQKLGQQEDLPQKNAK</sequence>
<proteinExistence type="predicted"/>
<evidence type="ECO:0000256" key="1">
    <source>
        <dbReference type="SAM" id="SignalP"/>
    </source>
</evidence>
<keyword evidence="1" id="KW-0732">Signal</keyword>
<protein>
    <recommendedName>
        <fullName evidence="4">Tetratricopeptide repeat protein</fullName>
    </recommendedName>
</protein>
<name>A0A6C2UAU0_PONDE</name>
<dbReference type="RefSeq" id="WP_136082522.1">
    <property type="nucleotide sequence ID" value="NZ_CAAHFG010000004.1"/>
</dbReference>
<dbReference type="AlphaFoldDB" id="A0A6C2UAU0"/>
<dbReference type="InterPro" id="IPR011990">
    <property type="entry name" value="TPR-like_helical_dom_sf"/>
</dbReference>
<evidence type="ECO:0000313" key="3">
    <source>
        <dbReference type="Proteomes" id="UP000366872"/>
    </source>
</evidence>
<keyword evidence="3" id="KW-1185">Reference proteome</keyword>